<evidence type="ECO:0000313" key="2">
    <source>
        <dbReference type="Proteomes" id="UP001320609"/>
    </source>
</evidence>
<evidence type="ECO:0000313" key="1">
    <source>
        <dbReference type="EMBL" id="MCH4812857.1"/>
    </source>
</evidence>
<gene>
    <name evidence="1" type="ORF">MLE19_16095</name>
</gene>
<dbReference type="Proteomes" id="UP001320609">
    <property type="component" value="Unassembled WGS sequence"/>
</dbReference>
<sequence length="201" mass="23437">MCYEKQREVYRKYIEPYRQEFIRFEFTKQELIPIIELTQKIVEEKQKELNHQIDDLNTHKRFMTGLIGELAIERLLGINIIDYEQKANQTHSKHFNTPDLQKANLNLGVKSVEYGKVPLIPAHNSYSQIICIRDTPNSVLVCGLATKEVLNIYQDEDLVLSTKLKELNDLKRSQNNTNNIKTGFYGFHKLIDIKLSIEKAA</sequence>
<keyword evidence="2" id="KW-1185">Reference proteome</keyword>
<comment type="caution">
    <text evidence="1">The sequence shown here is derived from an EMBL/GenBank/DDBJ whole genome shotgun (WGS) entry which is preliminary data.</text>
</comment>
<accession>A0ABS9S9R7</accession>
<name>A0ABS9S9R7_9GAMM</name>
<dbReference type="RefSeq" id="WP_240719151.1">
    <property type="nucleotide sequence ID" value="NZ_JAKVTW010000013.1"/>
</dbReference>
<protein>
    <submittedName>
        <fullName evidence="1">Uncharacterized protein</fullName>
    </submittedName>
</protein>
<dbReference type="EMBL" id="JAKVTW010000013">
    <property type="protein sequence ID" value="MCH4812857.1"/>
    <property type="molecule type" value="Genomic_DNA"/>
</dbReference>
<proteinExistence type="predicted"/>
<organism evidence="1 2">
    <name type="scientific">Vreelandella neptunia</name>
    <dbReference type="NCBI Taxonomy" id="115551"/>
    <lineage>
        <taxon>Bacteria</taxon>
        <taxon>Pseudomonadati</taxon>
        <taxon>Pseudomonadota</taxon>
        <taxon>Gammaproteobacteria</taxon>
        <taxon>Oceanospirillales</taxon>
        <taxon>Halomonadaceae</taxon>
        <taxon>Vreelandella</taxon>
    </lineage>
</organism>
<reference evidence="1 2" key="1">
    <citation type="submission" date="2022-03" db="EMBL/GenBank/DDBJ databases">
        <title>Genomic signatures underlying metal tolerance in selected Arctic bacterial isolates.</title>
        <authorList>
            <person name="Thomas F.A."/>
            <person name="Venkatachalam S."/>
            <person name="Krishnan K.P."/>
        </authorList>
    </citation>
    <scope>NUCLEOTIDE SEQUENCE [LARGE SCALE GENOMIC DNA]</scope>
    <source>
        <strain evidence="1 2">HM116</strain>
    </source>
</reference>